<evidence type="ECO:0000256" key="1">
    <source>
        <dbReference type="ARBA" id="ARBA00010759"/>
    </source>
</evidence>
<dbReference type="PRINTS" id="PR01576">
    <property type="entry name" value="PDEFORMYLASE"/>
</dbReference>
<dbReference type="Gene3D" id="3.90.45.10">
    <property type="entry name" value="Peptide deformylase"/>
    <property type="match status" value="1"/>
</dbReference>
<dbReference type="InterPro" id="IPR036821">
    <property type="entry name" value="Peptide_deformylase_sf"/>
</dbReference>
<comment type="function">
    <text evidence="6 7">Removes the formyl group from the N-terminal Met of newly synthesized proteins.</text>
</comment>
<dbReference type="STRING" id="691883.A0A058ZH93"/>
<dbReference type="HAMAP" id="MF_00163">
    <property type="entry name" value="Pep_deformylase"/>
    <property type="match status" value="1"/>
</dbReference>
<comment type="similarity">
    <text evidence="1 7">Belongs to the polypeptide deformylase family.</text>
</comment>
<dbReference type="Proteomes" id="UP000030693">
    <property type="component" value="Unassembled WGS sequence"/>
</dbReference>
<dbReference type="InterPro" id="IPR023635">
    <property type="entry name" value="Peptide_deformylase"/>
</dbReference>
<accession>A0A058ZH93</accession>
<feature type="region of interest" description="Disordered" evidence="8">
    <location>
        <begin position="195"/>
        <end position="216"/>
    </location>
</feature>
<dbReference type="RefSeq" id="XP_009493009.1">
    <property type="nucleotide sequence ID" value="XM_009494734.1"/>
</dbReference>
<dbReference type="Pfam" id="PF01327">
    <property type="entry name" value="Pep_deformylase"/>
    <property type="match status" value="1"/>
</dbReference>
<dbReference type="GO" id="GO:0006412">
    <property type="term" value="P:translation"/>
    <property type="evidence" value="ECO:0007669"/>
    <property type="project" value="UniProtKB-KW"/>
</dbReference>
<evidence type="ECO:0000313" key="10">
    <source>
        <dbReference type="Proteomes" id="UP000030693"/>
    </source>
</evidence>
<dbReference type="EC" id="3.5.1.88" evidence="2 7"/>
<proteinExistence type="inferred from homology"/>
<dbReference type="eggNOG" id="KOG3137">
    <property type="taxonomic scope" value="Eukaryota"/>
</dbReference>
<dbReference type="GO" id="GO:0046872">
    <property type="term" value="F:metal ion binding"/>
    <property type="evidence" value="ECO:0007669"/>
    <property type="project" value="UniProtKB-KW"/>
</dbReference>
<feature type="compositionally biased region" description="Polar residues" evidence="8">
    <location>
        <begin position="205"/>
        <end position="216"/>
    </location>
</feature>
<name>A0A058ZH93_FONAL</name>
<evidence type="ECO:0000256" key="2">
    <source>
        <dbReference type="ARBA" id="ARBA00012175"/>
    </source>
</evidence>
<sequence length="322" mass="35966">MSTLSTPLSVASRLRFALYANIGLRGSVRTLAYQDALKLGASSEGREIIERLEEVSLRIDRALFEFERSPNKYPGPFQQKMKRLQDMYSELTPDDLGFYTLTLKEPRSLTIGHPLLRQRSLPVDTTFYQSEDMVRAVHAMKFKLDYDMEDFHLTAISAVQVGMPIRCFHINYHNSRQNLELPVFHERLIKPLSLKETGPLGGGPSASSRRTSITPRNSPARIEPVFLLNPTVTPTSLTHVTYNIEGCLSVPGMAAMVARPDAVRLDAVNLDLVPVSATLTGLPAAVVCHEIDHMDGILFTDRAALPTMRTMENILNPMPSKF</sequence>
<evidence type="ECO:0000313" key="9">
    <source>
        <dbReference type="EMBL" id="KCV73308.1"/>
    </source>
</evidence>
<reference evidence="9" key="1">
    <citation type="submission" date="2013-04" db="EMBL/GenBank/DDBJ databases">
        <title>The Genome Sequence of Fonticula alba ATCC 38817.</title>
        <authorList>
            <consortium name="The Broad Institute Genomics Platform"/>
            <person name="Russ C."/>
            <person name="Cuomo C."/>
            <person name="Burger G."/>
            <person name="Gray M.W."/>
            <person name="Holland P.W.H."/>
            <person name="King N."/>
            <person name="Lang F.B.F."/>
            <person name="Roger A.J."/>
            <person name="Ruiz-Trillo I."/>
            <person name="Brown M."/>
            <person name="Walker B."/>
            <person name="Young S."/>
            <person name="Zeng Q."/>
            <person name="Gargeya S."/>
            <person name="Fitzgerald M."/>
            <person name="Haas B."/>
            <person name="Abouelleil A."/>
            <person name="Allen A.W."/>
            <person name="Alvarado L."/>
            <person name="Arachchi H.M."/>
            <person name="Berlin A.M."/>
            <person name="Chapman S.B."/>
            <person name="Gainer-Dewar J."/>
            <person name="Goldberg J."/>
            <person name="Griggs A."/>
            <person name="Gujja S."/>
            <person name="Hansen M."/>
            <person name="Howarth C."/>
            <person name="Imamovic A."/>
            <person name="Ireland A."/>
            <person name="Larimer J."/>
            <person name="McCowan C."/>
            <person name="Murphy C."/>
            <person name="Pearson M."/>
            <person name="Poon T.W."/>
            <person name="Priest M."/>
            <person name="Roberts A."/>
            <person name="Saif S."/>
            <person name="Shea T."/>
            <person name="Sisk P."/>
            <person name="Sykes S."/>
            <person name="Wortman J."/>
            <person name="Nusbaum C."/>
            <person name="Birren B."/>
        </authorList>
    </citation>
    <scope>NUCLEOTIDE SEQUENCE [LARGE SCALE GENOMIC DNA]</scope>
    <source>
        <strain evidence="9">ATCC 38817</strain>
    </source>
</reference>
<keyword evidence="10" id="KW-1185">Reference proteome</keyword>
<gene>
    <name evidence="9" type="ORF">H696_00849</name>
</gene>
<evidence type="ECO:0000256" key="5">
    <source>
        <dbReference type="ARBA" id="ARBA00022917"/>
    </source>
</evidence>
<dbReference type="EMBL" id="KB932201">
    <property type="protein sequence ID" value="KCV73308.1"/>
    <property type="molecule type" value="Genomic_DNA"/>
</dbReference>
<comment type="catalytic activity">
    <reaction evidence="7">
        <text>N-terminal N-formyl-L-methionyl-[peptide] + H2O = N-terminal L-methionyl-[peptide] + formate</text>
        <dbReference type="Rhea" id="RHEA:24420"/>
        <dbReference type="Rhea" id="RHEA-COMP:10639"/>
        <dbReference type="Rhea" id="RHEA-COMP:10640"/>
        <dbReference type="ChEBI" id="CHEBI:15377"/>
        <dbReference type="ChEBI" id="CHEBI:15740"/>
        <dbReference type="ChEBI" id="CHEBI:49298"/>
        <dbReference type="ChEBI" id="CHEBI:64731"/>
        <dbReference type="EC" id="3.5.1.88"/>
    </reaction>
</comment>
<dbReference type="PANTHER" id="PTHR10458">
    <property type="entry name" value="PEPTIDE DEFORMYLASE"/>
    <property type="match status" value="1"/>
</dbReference>
<keyword evidence="4 7" id="KW-0378">Hydrolase</keyword>
<keyword evidence="5 7" id="KW-0648">Protein biosynthesis</keyword>
<dbReference type="GO" id="GO:0042586">
    <property type="term" value="F:peptide deformylase activity"/>
    <property type="evidence" value="ECO:0007669"/>
    <property type="project" value="UniProtKB-EC"/>
</dbReference>
<dbReference type="PANTHER" id="PTHR10458:SF2">
    <property type="entry name" value="PEPTIDE DEFORMYLASE, MITOCHONDRIAL"/>
    <property type="match status" value="1"/>
</dbReference>
<dbReference type="GeneID" id="20525574"/>
<evidence type="ECO:0000256" key="3">
    <source>
        <dbReference type="ARBA" id="ARBA00022723"/>
    </source>
</evidence>
<organism evidence="9">
    <name type="scientific">Fonticula alba</name>
    <name type="common">Slime mold</name>
    <dbReference type="NCBI Taxonomy" id="691883"/>
    <lineage>
        <taxon>Eukaryota</taxon>
        <taxon>Rotosphaerida</taxon>
        <taxon>Fonticulaceae</taxon>
        <taxon>Fonticula</taxon>
    </lineage>
</organism>
<keyword evidence="3 7" id="KW-0479">Metal-binding</keyword>
<evidence type="ECO:0000256" key="7">
    <source>
        <dbReference type="RuleBase" id="RU362111"/>
    </source>
</evidence>
<evidence type="ECO:0000256" key="6">
    <source>
        <dbReference type="ARBA" id="ARBA00037114"/>
    </source>
</evidence>
<protein>
    <recommendedName>
        <fullName evidence="2 7">Peptide deformylase</fullName>
        <ecNumber evidence="2 7">3.5.1.88</ecNumber>
    </recommendedName>
</protein>
<evidence type="ECO:0000256" key="4">
    <source>
        <dbReference type="ARBA" id="ARBA00022801"/>
    </source>
</evidence>
<evidence type="ECO:0000256" key="8">
    <source>
        <dbReference type="SAM" id="MobiDB-lite"/>
    </source>
</evidence>
<dbReference type="OrthoDB" id="276063at2759"/>
<dbReference type="AlphaFoldDB" id="A0A058ZH93"/>
<dbReference type="SUPFAM" id="SSF56420">
    <property type="entry name" value="Peptide deformylase"/>
    <property type="match status" value="1"/>
</dbReference>